<evidence type="ECO:0000313" key="1">
    <source>
        <dbReference type="EMBL" id="CAD7400859.1"/>
    </source>
</evidence>
<name>A0A7R9GX71_TIMPO</name>
<dbReference type="AlphaFoldDB" id="A0A7R9GX71"/>
<dbReference type="EMBL" id="OD001167">
    <property type="protein sequence ID" value="CAD7400859.1"/>
    <property type="molecule type" value="Genomic_DNA"/>
</dbReference>
<protein>
    <submittedName>
        <fullName evidence="1">Uncharacterized protein</fullName>
    </submittedName>
</protein>
<accession>A0A7R9GX71</accession>
<reference evidence="1" key="1">
    <citation type="submission" date="2020-11" db="EMBL/GenBank/DDBJ databases">
        <authorList>
            <person name="Tran Van P."/>
        </authorList>
    </citation>
    <scope>NUCLEOTIDE SEQUENCE</scope>
</reference>
<sequence length="103" mass="12288">MENKIIQPIILYNCVAWSYDSGHLLNKFQATQNKILRTITGTNWYTRSVDLHTMMNSRQLQEIYNDSNKMFYEQSDSHTNTIIRSLGRYDPDEHRKHNRPRLA</sequence>
<gene>
    <name evidence="1" type="ORF">TPSB3V08_LOCUS2805</name>
</gene>
<organism evidence="1">
    <name type="scientific">Timema poppense</name>
    <name type="common">Walking stick</name>
    <dbReference type="NCBI Taxonomy" id="170557"/>
    <lineage>
        <taxon>Eukaryota</taxon>
        <taxon>Metazoa</taxon>
        <taxon>Ecdysozoa</taxon>
        <taxon>Arthropoda</taxon>
        <taxon>Hexapoda</taxon>
        <taxon>Insecta</taxon>
        <taxon>Pterygota</taxon>
        <taxon>Neoptera</taxon>
        <taxon>Polyneoptera</taxon>
        <taxon>Phasmatodea</taxon>
        <taxon>Timematodea</taxon>
        <taxon>Timematoidea</taxon>
        <taxon>Timematidae</taxon>
        <taxon>Timema</taxon>
    </lineage>
</organism>
<proteinExistence type="predicted"/>